<gene>
    <name evidence="2" type="ORF">TRFO_09219</name>
</gene>
<dbReference type="GO" id="GO:0019888">
    <property type="term" value="F:protein phosphatase regulator activity"/>
    <property type="evidence" value="ECO:0007669"/>
    <property type="project" value="InterPro"/>
</dbReference>
<feature type="region of interest" description="Disordered" evidence="1">
    <location>
        <begin position="1"/>
        <end position="58"/>
    </location>
</feature>
<comment type="caution">
    <text evidence="2">The sequence shown here is derived from an EMBL/GenBank/DDBJ whole genome shotgun (WGS) entry which is preliminary data.</text>
</comment>
<dbReference type="Gene3D" id="1.25.10.10">
    <property type="entry name" value="Leucine-rich Repeat Variant"/>
    <property type="match status" value="1"/>
</dbReference>
<name>A0A1J4JGK4_9EUKA</name>
<dbReference type="VEuPathDB" id="TrichDB:TRFO_09219"/>
<dbReference type="PANTHER" id="PTHR10257">
    <property type="entry name" value="SERINE/THREONINE PROTEIN PHOSPHATASE 2A PP2A REGULATORY SUBUNIT B"/>
    <property type="match status" value="1"/>
</dbReference>
<evidence type="ECO:0000313" key="2">
    <source>
        <dbReference type="EMBL" id="OHS97801.1"/>
    </source>
</evidence>
<dbReference type="GO" id="GO:0007165">
    <property type="term" value="P:signal transduction"/>
    <property type="evidence" value="ECO:0007669"/>
    <property type="project" value="InterPro"/>
</dbReference>
<dbReference type="PANTHER" id="PTHR10257:SF3">
    <property type="entry name" value="SERINE_THREONINE-PROTEIN PHOSPHATASE 2A 56 KDA REGULATORY SUBUNIT GAMMA ISOFORM"/>
    <property type="match status" value="1"/>
</dbReference>
<organism evidence="2 3">
    <name type="scientific">Tritrichomonas foetus</name>
    <dbReference type="NCBI Taxonomy" id="1144522"/>
    <lineage>
        <taxon>Eukaryota</taxon>
        <taxon>Metamonada</taxon>
        <taxon>Parabasalia</taxon>
        <taxon>Tritrichomonadida</taxon>
        <taxon>Tritrichomonadidae</taxon>
        <taxon>Tritrichomonas</taxon>
    </lineage>
</organism>
<dbReference type="GeneID" id="94829444"/>
<evidence type="ECO:0008006" key="4">
    <source>
        <dbReference type="Google" id="ProtNLM"/>
    </source>
</evidence>
<dbReference type="InterPro" id="IPR016024">
    <property type="entry name" value="ARM-type_fold"/>
</dbReference>
<dbReference type="Pfam" id="PF01603">
    <property type="entry name" value="B56"/>
    <property type="match status" value="1"/>
</dbReference>
<dbReference type="SUPFAM" id="SSF48371">
    <property type="entry name" value="ARM repeat"/>
    <property type="match status" value="1"/>
</dbReference>
<dbReference type="EMBL" id="MLAK01001093">
    <property type="protein sequence ID" value="OHS97801.1"/>
    <property type="molecule type" value="Genomic_DNA"/>
</dbReference>
<evidence type="ECO:0000313" key="3">
    <source>
        <dbReference type="Proteomes" id="UP000179807"/>
    </source>
</evidence>
<evidence type="ECO:0000256" key="1">
    <source>
        <dbReference type="SAM" id="MobiDB-lite"/>
    </source>
</evidence>
<protein>
    <recommendedName>
        <fullName evidence="4">Phosphoprotein phosphatase</fullName>
    </recommendedName>
</protein>
<dbReference type="InterPro" id="IPR011989">
    <property type="entry name" value="ARM-like"/>
</dbReference>
<dbReference type="GO" id="GO:0000159">
    <property type="term" value="C:protein phosphatase type 2A complex"/>
    <property type="evidence" value="ECO:0007669"/>
    <property type="project" value="InterPro"/>
</dbReference>
<keyword evidence="3" id="KW-1185">Reference proteome</keyword>
<sequence length="491" mass="56844">MGNSINSKSGRSRHTQNPSIVIPKNKQGCRTCRPTTTNPKNGQTDRLPNLGDLTPPRTPNAQIVAELTPLIHRCHNFMDYPIIQISTNFAPHPPIPALEKKRDTLNTIHTIISDPVLRNAISPNTYIELLEFIKSHIFRKIPTFQTPNEFSEVPMNFVVKNWEHIEIVHQIFQILLQDIESCAPMLDDDFTFKLVQQLDSPFYDESNIIEQELAFILQNYVGYRTNILRHLLSRVILYLDGVHTYTLSMAPILRLFLDYFRSLPLPLKQSNFLLFRTVFYPLFSTDLSYLFEESLHRLSNFFQKLEPATALWCLHYLKRHWPRASTTKQILFLHQFFELLPTQPATVIEKVGPLVLKIIAPCLYSQNFRIALLATNFVTDDDFINVYKPMPDSISDILMPAAKVACDHWNEKEKEVAVRLLDQLSNFHFRSKPATRATTATIKKQSKENRFDWVDIIEIAVGNDESIVKKEEEEKLNIFLEKCEANQYLSS</sequence>
<dbReference type="OrthoDB" id="10541856at2759"/>
<dbReference type="InterPro" id="IPR002554">
    <property type="entry name" value="PP2A_B56"/>
</dbReference>
<dbReference type="FunFam" id="1.25.10.10:FF:000331">
    <property type="entry name" value="Phosphoprotein phosphatase, putative"/>
    <property type="match status" value="1"/>
</dbReference>
<feature type="compositionally biased region" description="Polar residues" evidence="1">
    <location>
        <begin position="33"/>
        <end position="46"/>
    </location>
</feature>
<proteinExistence type="predicted"/>
<feature type="compositionally biased region" description="Polar residues" evidence="1">
    <location>
        <begin position="1"/>
        <end position="19"/>
    </location>
</feature>
<reference evidence="2" key="1">
    <citation type="submission" date="2016-10" db="EMBL/GenBank/DDBJ databases">
        <authorList>
            <person name="Benchimol M."/>
            <person name="Almeida L.G."/>
            <person name="Vasconcelos A.T."/>
            <person name="Perreira-Neves A."/>
            <person name="Rosa I.A."/>
            <person name="Tasca T."/>
            <person name="Bogo M.R."/>
            <person name="de Souza W."/>
        </authorList>
    </citation>
    <scope>NUCLEOTIDE SEQUENCE [LARGE SCALE GENOMIC DNA]</scope>
    <source>
        <strain evidence="2">K</strain>
    </source>
</reference>
<dbReference type="RefSeq" id="XP_068350938.1">
    <property type="nucleotide sequence ID" value="XM_068494740.1"/>
</dbReference>
<accession>A0A1J4JGK4</accession>
<dbReference type="Proteomes" id="UP000179807">
    <property type="component" value="Unassembled WGS sequence"/>
</dbReference>
<dbReference type="AlphaFoldDB" id="A0A1J4JGK4"/>